<organism evidence="4 5">
    <name type="scientific">Morella rubra</name>
    <name type="common">Chinese bayberry</name>
    <dbReference type="NCBI Taxonomy" id="262757"/>
    <lineage>
        <taxon>Eukaryota</taxon>
        <taxon>Viridiplantae</taxon>
        <taxon>Streptophyta</taxon>
        <taxon>Embryophyta</taxon>
        <taxon>Tracheophyta</taxon>
        <taxon>Spermatophyta</taxon>
        <taxon>Magnoliopsida</taxon>
        <taxon>eudicotyledons</taxon>
        <taxon>Gunneridae</taxon>
        <taxon>Pentapetalae</taxon>
        <taxon>rosids</taxon>
        <taxon>fabids</taxon>
        <taxon>Fagales</taxon>
        <taxon>Myricaceae</taxon>
        <taxon>Morella</taxon>
    </lineage>
</organism>
<dbReference type="PROSITE" id="PS50089">
    <property type="entry name" value="ZF_RING_2"/>
    <property type="match status" value="1"/>
</dbReference>
<dbReference type="InterPro" id="IPR046934">
    <property type="entry name" value="PIR2-like"/>
</dbReference>
<keyword evidence="1" id="KW-0862">Zinc</keyword>
<dbReference type="Gene3D" id="3.30.40.10">
    <property type="entry name" value="Zinc/RING finger domain, C3HC4 (zinc finger)"/>
    <property type="match status" value="1"/>
</dbReference>
<dbReference type="GO" id="GO:0008270">
    <property type="term" value="F:zinc ion binding"/>
    <property type="evidence" value="ECO:0007669"/>
    <property type="project" value="UniProtKB-KW"/>
</dbReference>
<keyword evidence="5" id="KW-1185">Reference proteome</keyword>
<dbReference type="PANTHER" id="PTHR46405">
    <property type="entry name" value="OS05G0141500 PROTEIN"/>
    <property type="match status" value="1"/>
</dbReference>
<dbReference type="Pfam" id="PF13920">
    <property type="entry name" value="zf-C3HC4_3"/>
    <property type="match status" value="1"/>
</dbReference>
<sequence>MVKNEMVNAPKIADYYAGIPYDQSTGKYVPQDENDLLILKLVPELQELQDEIESWTEWANQKVMQAVHRHSENRSELKTLKLEKKEADQVESQKEKQILGENTMKRLFEMENALSKATERLDIANATLSNLGFEHLMLTKKLKMARTKALESAARYREILEREQVNLEKVQSCERGNAVLQEELEKEKKEGAELRQKVYIAQILLNQVKIPTFQADVDGHALEGWSQQLQAFLSGSFRAPLAWRILWEGARGDHQAGGVASAPAVPVNFKIGGLKQEQECVVCLSERMSVVFLPCAHRVLCEKCNELHEKRGMRDCPYCRTPIDCRVNPRYAYDS</sequence>
<dbReference type="EMBL" id="RXIC02000013">
    <property type="protein sequence ID" value="KAB1228065.1"/>
    <property type="molecule type" value="Genomic_DNA"/>
</dbReference>
<comment type="caution">
    <text evidence="4">The sequence shown here is derived from an EMBL/GenBank/DDBJ whole genome shotgun (WGS) entry which is preliminary data.</text>
</comment>
<evidence type="ECO:0000313" key="4">
    <source>
        <dbReference type="EMBL" id="KAB1228065.1"/>
    </source>
</evidence>
<protein>
    <submittedName>
        <fullName evidence="4">Putative E3 ubiquitin-protein ligase RF4</fullName>
    </submittedName>
</protein>
<gene>
    <name evidence="4" type="ORF">CJ030_MR4G024745</name>
</gene>
<dbReference type="OrthoDB" id="774873at2759"/>
<proteinExistence type="predicted"/>
<feature type="coiled-coil region" evidence="2">
    <location>
        <begin position="77"/>
        <end position="127"/>
    </location>
</feature>
<dbReference type="InterPro" id="IPR013083">
    <property type="entry name" value="Znf_RING/FYVE/PHD"/>
</dbReference>
<feature type="domain" description="RING-type" evidence="3">
    <location>
        <begin position="280"/>
        <end position="320"/>
    </location>
</feature>
<feature type="coiled-coil region" evidence="2">
    <location>
        <begin position="170"/>
        <end position="197"/>
    </location>
</feature>
<evidence type="ECO:0000313" key="5">
    <source>
        <dbReference type="Proteomes" id="UP000516437"/>
    </source>
</evidence>
<dbReference type="SUPFAM" id="SSF57850">
    <property type="entry name" value="RING/U-box"/>
    <property type="match status" value="1"/>
</dbReference>
<evidence type="ECO:0000259" key="3">
    <source>
        <dbReference type="PROSITE" id="PS50089"/>
    </source>
</evidence>
<keyword evidence="1" id="KW-0863">Zinc-finger</keyword>
<reference evidence="4 5" key="1">
    <citation type="journal article" date="2019" name="Plant Biotechnol. J.">
        <title>The red bayberry genome and genetic basis of sex determination.</title>
        <authorList>
            <person name="Jia H.M."/>
            <person name="Jia H.J."/>
            <person name="Cai Q.L."/>
            <person name="Wang Y."/>
            <person name="Zhao H.B."/>
            <person name="Yang W.F."/>
            <person name="Wang G.Y."/>
            <person name="Li Y.H."/>
            <person name="Zhan D.L."/>
            <person name="Shen Y.T."/>
            <person name="Niu Q.F."/>
            <person name="Chang L."/>
            <person name="Qiu J."/>
            <person name="Zhao L."/>
            <person name="Xie H.B."/>
            <person name="Fu W.Y."/>
            <person name="Jin J."/>
            <person name="Li X.W."/>
            <person name="Jiao Y."/>
            <person name="Zhou C.C."/>
            <person name="Tu T."/>
            <person name="Chai C.Y."/>
            <person name="Gao J.L."/>
            <person name="Fan L.J."/>
            <person name="van de Weg E."/>
            <person name="Wang J.Y."/>
            <person name="Gao Z.S."/>
        </authorList>
    </citation>
    <scope>NUCLEOTIDE SEQUENCE [LARGE SCALE GENOMIC DNA]</scope>
    <source>
        <tissue evidence="4">Leaves</tissue>
    </source>
</reference>
<dbReference type="PANTHER" id="PTHR46405:SF4">
    <property type="entry name" value="E3 UBIQUITIN-PROTEIN LIGASE RF298-RELATED"/>
    <property type="match status" value="1"/>
</dbReference>
<evidence type="ECO:0000256" key="1">
    <source>
        <dbReference type="PROSITE-ProRule" id="PRU00175"/>
    </source>
</evidence>
<dbReference type="InterPro" id="IPR001841">
    <property type="entry name" value="Znf_RING"/>
</dbReference>
<dbReference type="AlphaFoldDB" id="A0A6A1WRY3"/>
<dbReference type="Proteomes" id="UP000516437">
    <property type="component" value="Unassembled WGS sequence"/>
</dbReference>
<accession>A0A6A1WRY3</accession>
<keyword evidence="2" id="KW-0175">Coiled coil</keyword>
<evidence type="ECO:0000256" key="2">
    <source>
        <dbReference type="SAM" id="Coils"/>
    </source>
</evidence>
<keyword evidence="1" id="KW-0479">Metal-binding</keyword>
<dbReference type="CDD" id="cd23128">
    <property type="entry name" value="RING-HC_MIP1-like"/>
    <property type="match status" value="1"/>
</dbReference>
<dbReference type="SMART" id="SM00184">
    <property type="entry name" value="RING"/>
    <property type="match status" value="1"/>
</dbReference>
<name>A0A6A1WRY3_9ROSI</name>